<dbReference type="AlphaFoldDB" id="A0A2N3J5B8"/>
<evidence type="ECO:0000256" key="2">
    <source>
        <dbReference type="ARBA" id="ARBA00007862"/>
    </source>
</evidence>
<reference evidence="8 9" key="1">
    <citation type="journal article" date="2017" name="Front. Microbiol.">
        <title>Strong Genomic and Phenotypic Heterogeneity in the Aeromonas sobria Species Complex.</title>
        <authorList>
            <person name="Gauthier J."/>
            <person name="Vincent A.T."/>
            <person name="Charette S.J."/>
            <person name="Derome N."/>
        </authorList>
    </citation>
    <scope>NUCLEOTIDE SEQUENCE [LARGE SCALE GENOMIC DNA]</scope>
    <source>
        <strain evidence="8 9">TM18</strain>
    </source>
</reference>
<dbReference type="CDD" id="cd03405">
    <property type="entry name" value="SPFH_HflC"/>
    <property type="match status" value="1"/>
</dbReference>
<dbReference type="Pfam" id="PF01145">
    <property type="entry name" value="Band_7"/>
    <property type="match status" value="1"/>
</dbReference>
<gene>
    <name evidence="8" type="ORF">CJP16_04570</name>
</gene>
<comment type="subcellular location">
    <subcellularLocation>
        <location evidence="1">Membrane</location>
        <topology evidence="1">Single-pass membrane protein</topology>
    </subcellularLocation>
</comment>
<dbReference type="EMBL" id="NQMM01000015">
    <property type="protein sequence ID" value="PKQ81497.1"/>
    <property type="molecule type" value="Genomic_DNA"/>
</dbReference>
<dbReference type="InterPro" id="IPR001107">
    <property type="entry name" value="Band_7"/>
</dbReference>
<dbReference type="Proteomes" id="UP000233467">
    <property type="component" value="Unassembled WGS sequence"/>
</dbReference>
<evidence type="ECO:0000256" key="3">
    <source>
        <dbReference type="ARBA" id="ARBA00022692"/>
    </source>
</evidence>
<name>A0A2N3J5B8_AERSO</name>
<accession>A0A2N3J5B8</accession>
<dbReference type="RefSeq" id="WP_101323772.1">
    <property type="nucleotide sequence ID" value="NZ_CAMTHQ010000061.1"/>
</dbReference>
<keyword evidence="8" id="KW-0378">Hydrolase</keyword>
<evidence type="ECO:0000256" key="5">
    <source>
        <dbReference type="ARBA" id="ARBA00023136"/>
    </source>
</evidence>
<keyword evidence="9" id="KW-1185">Reference proteome</keyword>
<keyword evidence="3" id="KW-0812">Transmembrane</keyword>
<sequence>MKKIAIGVIAVAAMFCFSSVFIIDEGQKGIVVQFGKVKRVESGEPRLYEPGLHFKVPLIDQVRKMDARIQTLEGQADRFVTSEKKDLIIDSYVKWKIEDFSKYYLATGGGNKIQAEDLLKRKINNGLRSEIGNRTIKDIVSGERSTVMEDALMKMARSSELGIKVVDVRIKQINLPVEVSSSIYQRMRAERTAVAREHRSQGREQAEILRADIDRKVTVMIADAESNARQLRGEGDAEAAKIYADSYKKDPEFFSFVRSMEAYRKSFAGGNDLMVLKPDSEFFRYLKSPNGTK</sequence>
<feature type="domain" description="Band 7" evidence="7">
    <location>
        <begin position="18"/>
        <end position="187"/>
    </location>
</feature>
<evidence type="ECO:0000256" key="6">
    <source>
        <dbReference type="PIRNR" id="PIRNR005651"/>
    </source>
</evidence>
<dbReference type="PANTHER" id="PTHR42911:SF1">
    <property type="entry name" value="MODULATOR OF FTSH PROTEASE HFLC"/>
    <property type="match status" value="1"/>
</dbReference>
<dbReference type="GO" id="GO:0016020">
    <property type="term" value="C:membrane"/>
    <property type="evidence" value="ECO:0007669"/>
    <property type="project" value="UniProtKB-SubCell"/>
</dbReference>
<dbReference type="GO" id="GO:0008233">
    <property type="term" value="F:peptidase activity"/>
    <property type="evidence" value="ECO:0007669"/>
    <property type="project" value="UniProtKB-KW"/>
</dbReference>
<comment type="similarity">
    <text evidence="2 6">Belongs to the band 7/mec-2 family. HflC subfamily.</text>
</comment>
<proteinExistence type="inferred from homology"/>
<dbReference type="NCBIfam" id="TIGR01932">
    <property type="entry name" value="hflC"/>
    <property type="match status" value="2"/>
</dbReference>
<comment type="function">
    <text evidence="6">HflC and HflK could regulate a protease.</text>
</comment>
<evidence type="ECO:0000256" key="1">
    <source>
        <dbReference type="ARBA" id="ARBA00004167"/>
    </source>
</evidence>
<organism evidence="8 9">
    <name type="scientific">Aeromonas sobria</name>
    <dbReference type="NCBI Taxonomy" id="646"/>
    <lineage>
        <taxon>Bacteria</taxon>
        <taxon>Pseudomonadati</taxon>
        <taxon>Pseudomonadota</taxon>
        <taxon>Gammaproteobacteria</taxon>
        <taxon>Aeromonadales</taxon>
        <taxon>Aeromonadaceae</taxon>
        <taxon>Aeromonas</taxon>
    </lineage>
</organism>
<keyword evidence="5" id="KW-0472">Membrane</keyword>
<evidence type="ECO:0000256" key="4">
    <source>
        <dbReference type="ARBA" id="ARBA00022989"/>
    </source>
</evidence>
<evidence type="ECO:0000313" key="9">
    <source>
        <dbReference type="Proteomes" id="UP000233467"/>
    </source>
</evidence>
<keyword evidence="8" id="KW-0645">Protease</keyword>
<protein>
    <recommendedName>
        <fullName evidence="6">Protein HflC</fullName>
    </recommendedName>
</protein>
<comment type="caution">
    <text evidence="8">The sequence shown here is derived from an EMBL/GenBank/DDBJ whole genome shotgun (WGS) entry which is preliminary data.</text>
</comment>
<keyword evidence="4" id="KW-1133">Transmembrane helix</keyword>
<dbReference type="GO" id="GO:0006508">
    <property type="term" value="P:proteolysis"/>
    <property type="evidence" value="ECO:0007669"/>
    <property type="project" value="UniProtKB-KW"/>
</dbReference>
<dbReference type="SMART" id="SM00244">
    <property type="entry name" value="PHB"/>
    <property type="match status" value="1"/>
</dbReference>
<dbReference type="InterPro" id="IPR010200">
    <property type="entry name" value="HflC"/>
</dbReference>
<dbReference type="Gene3D" id="3.30.479.30">
    <property type="entry name" value="Band 7 domain"/>
    <property type="match status" value="1"/>
</dbReference>
<dbReference type="PIRSF" id="PIRSF005651">
    <property type="entry name" value="HflC"/>
    <property type="match status" value="1"/>
</dbReference>
<dbReference type="InterPro" id="IPR036013">
    <property type="entry name" value="Band_7/SPFH_dom_sf"/>
</dbReference>
<dbReference type="PANTHER" id="PTHR42911">
    <property type="entry name" value="MODULATOR OF FTSH PROTEASE HFLC"/>
    <property type="match status" value="1"/>
</dbReference>
<evidence type="ECO:0000313" key="8">
    <source>
        <dbReference type="EMBL" id="PKQ81497.1"/>
    </source>
</evidence>
<evidence type="ECO:0000259" key="7">
    <source>
        <dbReference type="SMART" id="SM00244"/>
    </source>
</evidence>
<dbReference type="SUPFAM" id="SSF117892">
    <property type="entry name" value="Band 7/SPFH domain"/>
    <property type="match status" value="1"/>
</dbReference>